<proteinExistence type="predicted"/>
<sequence>MPMCYRKVVIMCRIEILSRHGCRVPRQRCSREIFKYLRSKFGLADRTVAANVLARRQLPESGIPHNTCNSHPTLHTKLGFASKYTDVNPQNPLLERFQLLP</sequence>
<dbReference type="EMBL" id="ML978073">
    <property type="protein sequence ID" value="KAF2012241.1"/>
    <property type="molecule type" value="Genomic_DNA"/>
</dbReference>
<dbReference type="AlphaFoldDB" id="A0A6A5XHF8"/>
<gene>
    <name evidence="1" type="ORF">BU24DRAFT_272808</name>
</gene>
<keyword evidence="2" id="KW-1185">Reference proteome</keyword>
<evidence type="ECO:0000313" key="1">
    <source>
        <dbReference type="EMBL" id="KAF2012241.1"/>
    </source>
</evidence>
<dbReference type="RefSeq" id="XP_033380580.1">
    <property type="nucleotide sequence ID" value="XM_033522608.1"/>
</dbReference>
<dbReference type="GeneID" id="54280005"/>
<reference evidence="1" key="1">
    <citation type="journal article" date="2020" name="Stud. Mycol.">
        <title>101 Dothideomycetes genomes: a test case for predicting lifestyles and emergence of pathogens.</title>
        <authorList>
            <person name="Haridas S."/>
            <person name="Albert R."/>
            <person name="Binder M."/>
            <person name="Bloem J."/>
            <person name="Labutti K."/>
            <person name="Salamov A."/>
            <person name="Andreopoulos B."/>
            <person name="Baker S."/>
            <person name="Barry K."/>
            <person name="Bills G."/>
            <person name="Bluhm B."/>
            <person name="Cannon C."/>
            <person name="Castanera R."/>
            <person name="Culley D."/>
            <person name="Daum C."/>
            <person name="Ezra D."/>
            <person name="Gonzalez J."/>
            <person name="Henrissat B."/>
            <person name="Kuo A."/>
            <person name="Liang C."/>
            <person name="Lipzen A."/>
            <person name="Lutzoni F."/>
            <person name="Magnuson J."/>
            <person name="Mondo S."/>
            <person name="Nolan M."/>
            <person name="Ohm R."/>
            <person name="Pangilinan J."/>
            <person name="Park H.-J."/>
            <person name="Ramirez L."/>
            <person name="Alfaro M."/>
            <person name="Sun H."/>
            <person name="Tritt A."/>
            <person name="Yoshinaga Y."/>
            <person name="Zwiers L.-H."/>
            <person name="Turgeon B."/>
            <person name="Goodwin S."/>
            <person name="Spatafora J."/>
            <person name="Crous P."/>
            <person name="Grigoriev I."/>
        </authorList>
    </citation>
    <scope>NUCLEOTIDE SEQUENCE</scope>
    <source>
        <strain evidence="1">CBS 175.79</strain>
    </source>
</reference>
<dbReference type="Proteomes" id="UP000799778">
    <property type="component" value="Unassembled WGS sequence"/>
</dbReference>
<accession>A0A6A5XHF8</accession>
<organism evidence="1 2">
    <name type="scientific">Aaosphaeria arxii CBS 175.79</name>
    <dbReference type="NCBI Taxonomy" id="1450172"/>
    <lineage>
        <taxon>Eukaryota</taxon>
        <taxon>Fungi</taxon>
        <taxon>Dikarya</taxon>
        <taxon>Ascomycota</taxon>
        <taxon>Pezizomycotina</taxon>
        <taxon>Dothideomycetes</taxon>
        <taxon>Pleosporomycetidae</taxon>
        <taxon>Pleosporales</taxon>
        <taxon>Pleosporales incertae sedis</taxon>
        <taxon>Aaosphaeria</taxon>
    </lineage>
</organism>
<evidence type="ECO:0000313" key="2">
    <source>
        <dbReference type="Proteomes" id="UP000799778"/>
    </source>
</evidence>
<protein>
    <submittedName>
        <fullName evidence="1">Uncharacterized protein</fullName>
    </submittedName>
</protein>
<name>A0A6A5XHF8_9PLEO</name>